<dbReference type="EC" id="3.6.1.40" evidence="2"/>
<evidence type="ECO:0000313" key="3">
    <source>
        <dbReference type="Proteomes" id="UP000549457"/>
    </source>
</evidence>
<dbReference type="InterPro" id="IPR003695">
    <property type="entry name" value="Ppx_GppA_N"/>
</dbReference>
<keyword evidence="3" id="KW-1185">Reference proteome</keyword>
<reference evidence="2 3" key="1">
    <citation type="submission" date="2020-08" db="EMBL/GenBank/DDBJ databases">
        <title>Genomic Encyclopedia of Type Strains, Phase IV (KMG-IV): sequencing the most valuable type-strain genomes for metagenomic binning, comparative biology and taxonomic classification.</title>
        <authorList>
            <person name="Goeker M."/>
        </authorList>
    </citation>
    <scope>NUCLEOTIDE SEQUENCE [LARGE SCALE GENOMIC DNA]</scope>
    <source>
        <strain evidence="2 3">DSM 101730</strain>
    </source>
</reference>
<feature type="domain" description="Ppx/GppA phosphatase N-terminal" evidence="1">
    <location>
        <begin position="16"/>
        <end position="333"/>
    </location>
</feature>
<gene>
    <name evidence="2" type="ORF">HNP73_002507</name>
</gene>
<dbReference type="Proteomes" id="UP000549457">
    <property type="component" value="Unassembled WGS sequence"/>
</dbReference>
<dbReference type="Gene3D" id="3.30.420.40">
    <property type="match status" value="1"/>
</dbReference>
<name>A0A840STR0_9RHOB</name>
<dbReference type="GO" id="GO:0004309">
    <property type="term" value="F:exopolyphosphatase activity"/>
    <property type="evidence" value="ECO:0007669"/>
    <property type="project" value="UniProtKB-EC"/>
</dbReference>
<dbReference type="InterPro" id="IPR050273">
    <property type="entry name" value="GppA/Ppx_hydrolase"/>
</dbReference>
<evidence type="ECO:0000259" key="1">
    <source>
        <dbReference type="Pfam" id="PF02541"/>
    </source>
</evidence>
<keyword evidence="2" id="KW-0378">Hydrolase</keyword>
<dbReference type="Pfam" id="PF02541">
    <property type="entry name" value="Ppx-GppA"/>
    <property type="match status" value="1"/>
</dbReference>
<dbReference type="AlphaFoldDB" id="A0A840STR0"/>
<dbReference type="PANTHER" id="PTHR30005">
    <property type="entry name" value="EXOPOLYPHOSPHATASE"/>
    <property type="match status" value="1"/>
</dbReference>
<evidence type="ECO:0000313" key="2">
    <source>
        <dbReference type="EMBL" id="MBB5222571.1"/>
    </source>
</evidence>
<proteinExistence type="predicted"/>
<dbReference type="EMBL" id="JACHFM010000002">
    <property type="protein sequence ID" value="MBB5222571.1"/>
    <property type="molecule type" value="Genomic_DNA"/>
</dbReference>
<dbReference type="CDD" id="cd24054">
    <property type="entry name" value="ASKHA_NBD_AaPPX-GppA_MtPPX2-like"/>
    <property type="match status" value="1"/>
</dbReference>
<comment type="caution">
    <text evidence="2">The sequence shown here is derived from an EMBL/GenBank/DDBJ whole genome shotgun (WGS) entry which is preliminary data.</text>
</comment>
<dbReference type="InterPro" id="IPR043129">
    <property type="entry name" value="ATPase_NBD"/>
</dbReference>
<dbReference type="GO" id="GO:0008894">
    <property type="term" value="F:guanosine-5'-triphosphate,3'-diphosphate diphosphatase activity"/>
    <property type="evidence" value="ECO:0007669"/>
    <property type="project" value="UniProtKB-EC"/>
</dbReference>
<accession>A0A840STR0</accession>
<organism evidence="2 3">
    <name type="scientific">Amaricoccus macauensis</name>
    <dbReference type="NCBI Taxonomy" id="57001"/>
    <lineage>
        <taxon>Bacteria</taxon>
        <taxon>Pseudomonadati</taxon>
        <taxon>Pseudomonadota</taxon>
        <taxon>Alphaproteobacteria</taxon>
        <taxon>Rhodobacterales</taxon>
        <taxon>Paracoccaceae</taxon>
        <taxon>Amaricoccus</taxon>
    </lineage>
</organism>
<protein>
    <submittedName>
        <fullName evidence="2">Exopolyphosphatase/guanosine-5'-triphosphate, 3'-diphosphate pyrophosphatase</fullName>
        <ecNumber evidence="2">3.6.1.11</ecNumber>
        <ecNumber evidence="2">3.6.1.40</ecNumber>
    </submittedName>
</protein>
<dbReference type="EC" id="3.6.1.11" evidence="2"/>
<dbReference type="PANTHER" id="PTHR30005:SF0">
    <property type="entry name" value="RETROGRADE REGULATION PROTEIN 2"/>
    <property type="match status" value="1"/>
</dbReference>
<dbReference type="SUPFAM" id="SSF53067">
    <property type="entry name" value="Actin-like ATPase domain"/>
    <property type="match status" value="2"/>
</dbReference>
<sequence length="345" mass="37621">MYAALDLGTNSCRMLIATPDAGRFRVVDAFAKSVRLGSGLERTGHLSRGAIGRTLAALDVCASKLARYQVENVRLVATEACRRARNGSHFLAVAARETGLALEVIRPEEEARLAVISCAPLVSSKAEQVLVFDIGGGSTELVWLDLSSVDPSRRAQAIVNLEMSGGEQGPDTARIVDFISVPLGVATLHERYADVSDDSARFALMSWYFEERISGFKPYLEHLTGDNPETFQMIGTSGTVTTVGAAHLGLRRYDRRKVDGMRLSAQAIEEVIARFLRLGPDGRRSDIGLGRDRSELIMSGAAILQTLLRIWPTESMRVADRGLREGMLFAMMNARGAFCDGIWAE</sequence>
<dbReference type="Gene3D" id="3.30.420.150">
    <property type="entry name" value="Exopolyphosphatase. Domain 2"/>
    <property type="match status" value="1"/>
</dbReference>